<keyword evidence="2" id="KW-1185">Reference proteome</keyword>
<dbReference type="AlphaFoldDB" id="A0A0B4XFE6"/>
<organism evidence="1 2">
    <name type="scientific">Rhizobium gallicum bv. gallicum R602sp</name>
    <dbReference type="NCBI Taxonomy" id="1041138"/>
    <lineage>
        <taxon>Bacteria</taxon>
        <taxon>Pseudomonadati</taxon>
        <taxon>Pseudomonadota</taxon>
        <taxon>Alphaproteobacteria</taxon>
        <taxon>Hyphomicrobiales</taxon>
        <taxon>Rhizobiaceae</taxon>
        <taxon>Rhizobium/Agrobacterium group</taxon>
        <taxon>Rhizobium</taxon>
    </lineage>
</organism>
<name>A0A0B4XFE6_9HYPH</name>
<geneLocation type="plasmid" evidence="1 2">
    <name>pRgalR602c</name>
</geneLocation>
<dbReference type="HOGENOM" id="CLU_1863570_0_0_5"/>
<dbReference type="Gene3D" id="1.10.10.10">
    <property type="entry name" value="Winged helix-like DNA-binding domain superfamily/Winged helix DNA-binding domain"/>
    <property type="match status" value="1"/>
</dbReference>
<dbReference type="InterPro" id="IPR036388">
    <property type="entry name" value="WH-like_DNA-bd_sf"/>
</dbReference>
<reference evidence="1 2" key="1">
    <citation type="submission" date="2013-11" db="EMBL/GenBank/DDBJ databases">
        <title>Complete genome sequence of Rhizobium gallicum bv. gallicum R602.</title>
        <authorList>
            <person name="Bustos P."/>
            <person name="Santamaria R.I."/>
            <person name="Lozano L."/>
            <person name="Acosta J.L."/>
            <person name="Ormeno-Orrillo E."/>
            <person name="Rogel M.A."/>
            <person name="Romero D."/>
            <person name="Cevallos M.A."/>
            <person name="Martinez-Romero E."/>
            <person name="Gonzalez V."/>
        </authorList>
    </citation>
    <scope>NUCLEOTIDE SEQUENCE [LARGE SCALE GENOMIC DNA]</scope>
    <source>
        <strain evidence="1 2">R602</strain>
        <plasmid evidence="1 2">pRgalR602c</plasmid>
    </source>
</reference>
<dbReference type="KEGG" id="rga:RGR602_PC01802"/>
<sequence length="137" mass="14768">MERIIANAADTEPDLPDIGKCHVFPSIRAGHDLQPALSPCLPISVLPTLNIWSWIRSGRGLVSGLQYLDALAEATAGLVTRTRNRQEERQVLLHLSAEGQAIKDRTAPVSMCISDLVGIGAENSARDQQSKLSDALS</sequence>
<dbReference type="EMBL" id="CP006880">
    <property type="protein sequence ID" value="AJD45826.1"/>
    <property type="molecule type" value="Genomic_DNA"/>
</dbReference>
<evidence type="ECO:0000313" key="2">
    <source>
        <dbReference type="Proteomes" id="UP000031368"/>
    </source>
</evidence>
<proteinExistence type="predicted"/>
<keyword evidence="1" id="KW-0614">Plasmid</keyword>
<accession>A0A0B4XFE6</accession>
<dbReference type="Proteomes" id="UP000031368">
    <property type="component" value="Plasmid pRgalR602c"/>
</dbReference>
<evidence type="ECO:0000313" key="1">
    <source>
        <dbReference type="EMBL" id="AJD45826.1"/>
    </source>
</evidence>
<protein>
    <submittedName>
        <fullName evidence="1">Uncharacterized protein</fullName>
    </submittedName>
</protein>
<gene>
    <name evidence="1" type="ORF">RGR602_PC01802</name>
</gene>